<evidence type="ECO:0000259" key="2">
    <source>
        <dbReference type="Pfam" id="PF14065"/>
    </source>
</evidence>
<name>D9WNF4_9ACTN</name>
<accession>D9WNF4</accession>
<dbReference type="OrthoDB" id="5514409at2"/>
<reference evidence="3 4" key="1">
    <citation type="submission" date="2009-02" db="EMBL/GenBank/DDBJ databases">
        <title>Annotation of Streptomyces hygroscopicus strain ATCC 53653.</title>
        <authorList>
            <consortium name="The Broad Institute Genome Sequencing Platform"/>
            <consortium name="Broad Institute Microbial Sequencing Center"/>
            <person name="Fischbach M."/>
            <person name="Godfrey P."/>
            <person name="Ward D."/>
            <person name="Young S."/>
            <person name="Zeng Q."/>
            <person name="Koehrsen M."/>
            <person name="Alvarado L."/>
            <person name="Berlin A.M."/>
            <person name="Bochicchio J."/>
            <person name="Borenstein D."/>
            <person name="Chapman S.B."/>
            <person name="Chen Z."/>
            <person name="Engels R."/>
            <person name="Freedman E."/>
            <person name="Gellesch M."/>
            <person name="Goldberg J."/>
            <person name="Griggs A."/>
            <person name="Gujja S."/>
            <person name="Heilman E.R."/>
            <person name="Heiman D.I."/>
            <person name="Hepburn T.A."/>
            <person name="Howarth C."/>
            <person name="Jen D."/>
            <person name="Larson L."/>
            <person name="Lewis B."/>
            <person name="Mehta T."/>
            <person name="Park D."/>
            <person name="Pearson M."/>
            <person name="Richards J."/>
            <person name="Roberts A."/>
            <person name="Saif S."/>
            <person name="Shea T.D."/>
            <person name="Shenoy N."/>
            <person name="Sisk P."/>
            <person name="Stolte C."/>
            <person name="Sykes S.N."/>
            <person name="Thomson T."/>
            <person name="Walk T."/>
            <person name="White J."/>
            <person name="Yandava C."/>
            <person name="Straight P."/>
            <person name="Clardy J."/>
            <person name="Hung D."/>
            <person name="Kolter R."/>
            <person name="Mekalanos J."/>
            <person name="Walker S."/>
            <person name="Walsh C.T."/>
            <person name="Wieland-Brown L.C."/>
            <person name="Haas B."/>
            <person name="Nusbaum C."/>
            <person name="Birren B."/>
        </authorList>
    </citation>
    <scope>NUCLEOTIDE SEQUENCE [LARGE SCALE GENOMIC DNA]</scope>
    <source>
        <strain evidence="3 4">ATCC 53653</strain>
    </source>
</reference>
<dbReference type="InterPro" id="IPR025351">
    <property type="entry name" value="Pvc16_N"/>
</dbReference>
<organism evidence="3 4">
    <name type="scientific">Streptomyces himastatinicus ATCC 53653</name>
    <dbReference type="NCBI Taxonomy" id="457427"/>
    <lineage>
        <taxon>Bacteria</taxon>
        <taxon>Bacillati</taxon>
        <taxon>Actinomycetota</taxon>
        <taxon>Actinomycetes</taxon>
        <taxon>Kitasatosporales</taxon>
        <taxon>Streptomycetaceae</taxon>
        <taxon>Streptomyces</taxon>
        <taxon>Streptomyces violaceusniger group</taxon>
    </lineage>
</organism>
<evidence type="ECO:0000313" key="4">
    <source>
        <dbReference type="Proteomes" id="UP000003963"/>
    </source>
</evidence>
<protein>
    <recommendedName>
        <fullName evidence="2">Pvc16 N-terminal domain-containing protein</fullName>
    </recommendedName>
</protein>
<proteinExistence type="predicted"/>
<evidence type="ECO:0000256" key="1">
    <source>
        <dbReference type="SAM" id="MobiDB-lite"/>
    </source>
</evidence>
<dbReference type="Pfam" id="PF14065">
    <property type="entry name" value="Pvc16_N"/>
    <property type="match status" value="1"/>
</dbReference>
<dbReference type="HOGENOM" id="CLU_082097_0_0_11"/>
<gene>
    <name evidence="3" type="ORF">SSOG_03565</name>
</gene>
<feature type="region of interest" description="Disordered" evidence="1">
    <location>
        <begin position="192"/>
        <end position="215"/>
    </location>
</feature>
<dbReference type="STRING" id="457427.SSOG_03565"/>
<dbReference type="EMBL" id="GG657754">
    <property type="protein sequence ID" value="EFL23851.1"/>
    <property type="molecule type" value="Genomic_DNA"/>
</dbReference>
<sequence length="215" mass="23806">MIHEVDALLRTLLQGGALAGSDIEIAFDAPTKEWSARRNAPVLDCYLYDIREDVKRRERGAAAIRDGQGIVVRRRRPPRWFRLSYLLTAWTKRPEDEHRLLSAALATLLPRELLPPDILPEPLAELGLSVPLTVAGVQTEARSLAEIWSALGGTLKPSIDLVITVPFPAYPDYDAGPPVTEGTLVRAREIDGAEDGERMHQSRHLAAPTTEAHTR</sequence>
<dbReference type="RefSeq" id="WP_009715666.1">
    <property type="nucleotide sequence ID" value="NZ_GG657754.1"/>
</dbReference>
<evidence type="ECO:0000313" key="3">
    <source>
        <dbReference type="EMBL" id="EFL23851.1"/>
    </source>
</evidence>
<keyword evidence="4" id="KW-1185">Reference proteome</keyword>
<dbReference type="AlphaFoldDB" id="D9WNF4"/>
<dbReference type="Proteomes" id="UP000003963">
    <property type="component" value="Unassembled WGS sequence"/>
</dbReference>
<feature type="domain" description="Pvc16 N-terminal" evidence="2">
    <location>
        <begin position="4"/>
        <end position="181"/>
    </location>
</feature>